<dbReference type="InterPro" id="IPR020476">
    <property type="entry name" value="Nudix_hydrolase"/>
</dbReference>
<sequence>MAGEQQWPKLGVSAAVWRDGRVLLVERAKPPRGMWAFPGGHVEPGETLQEAAARELMEETGMTATFNGLLGLYDVIRHDASGLLTVHYVIASYLGVAGPGEPVAMSDAATVAWAEPDRLDGFTLAPNIAAAIAAARKILNGD</sequence>
<dbReference type="CDD" id="cd04673">
    <property type="entry name" value="NUDIX_ADPRase"/>
    <property type="match status" value="1"/>
</dbReference>
<dbReference type="Pfam" id="PF00293">
    <property type="entry name" value="NUDIX"/>
    <property type="match status" value="1"/>
</dbReference>
<dbReference type="PANTHER" id="PTHR43736:SF1">
    <property type="entry name" value="DIHYDRONEOPTERIN TRIPHOSPHATE DIPHOSPHATASE"/>
    <property type="match status" value="1"/>
</dbReference>
<keyword evidence="2 3" id="KW-0378">Hydrolase</keyword>
<gene>
    <name evidence="5" type="ORF">DK847_17460</name>
</gene>
<dbReference type="InterPro" id="IPR015797">
    <property type="entry name" value="NUDIX_hydrolase-like_dom_sf"/>
</dbReference>
<dbReference type="RefSeq" id="WP_111199823.1">
    <property type="nucleotide sequence ID" value="NZ_QKVK01000009.1"/>
</dbReference>
<reference evidence="6" key="1">
    <citation type="submission" date="2018-06" db="EMBL/GenBank/DDBJ databases">
        <title>Aestuariibacter litoralis strain KCTC 52945T.</title>
        <authorList>
            <person name="Li X."/>
            <person name="Salam N."/>
            <person name="Li J.-L."/>
            <person name="Chen Y.-M."/>
            <person name="Yang Z.-W."/>
            <person name="Zhang L.-Y."/>
            <person name="Han M.-X."/>
            <person name="Xiao M."/>
            <person name="Li W.-J."/>
        </authorList>
    </citation>
    <scope>NUCLEOTIDE SEQUENCE [LARGE SCALE GENOMIC DNA]</scope>
    <source>
        <strain evidence="6">KCTC 52945</strain>
    </source>
</reference>
<dbReference type="AlphaFoldDB" id="A0A2W2BHI8"/>
<protein>
    <submittedName>
        <fullName evidence="5">NUDIX hydrolase</fullName>
    </submittedName>
</protein>
<keyword evidence="6" id="KW-1185">Reference proteome</keyword>
<evidence type="ECO:0000256" key="2">
    <source>
        <dbReference type="ARBA" id="ARBA00022801"/>
    </source>
</evidence>
<accession>A0A2W2BHI8</accession>
<evidence type="ECO:0000256" key="1">
    <source>
        <dbReference type="ARBA" id="ARBA00001946"/>
    </source>
</evidence>
<feature type="domain" description="Nudix hydrolase" evidence="4">
    <location>
        <begin position="7"/>
        <end position="136"/>
    </location>
</feature>
<organism evidence="5 6">
    <name type="scientific">Aestuariivirga litoralis</name>
    <dbReference type="NCBI Taxonomy" id="2650924"/>
    <lineage>
        <taxon>Bacteria</taxon>
        <taxon>Pseudomonadati</taxon>
        <taxon>Pseudomonadota</taxon>
        <taxon>Alphaproteobacteria</taxon>
        <taxon>Hyphomicrobiales</taxon>
        <taxon>Aestuariivirgaceae</taxon>
        <taxon>Aestuariivirga</taxon>
    </lineage>
</organism>
<dbReference type="InterPro" id="IPR000086">
    <property type="entry name" value="NUDIX_hydrolase_dom"/>
</dbReference>
<evidence type="ECO:0000313" key="6">
    <source>
        <dbReference type="Proteomes" id="UP000248795"/>
    </source>
</evidence>
<dbReference type="PROSITE" id="PS00893">
    <property type="entry name" value="NUDIX_BOX"/>
    <property type="match status" value="1"/>
</dbReference>
<evidence type="ECO:0000313" key="5">
    <source>
        <dbReference type="EMBL" id="PZF75629.1"/>
    </source>
</evidence>
<dbReference type="SUPFAM" id="SSF55811">
    <property type="entry name" value="Nudix"/>
    <property type="match status" value="1"/>
</dbReference>
<dbReference type="Proteomes" id="UP000248795">
    <property type="component" value="Unassembled WGS sequence"/>
</dbReference>
<dbReference type="InterPro" id="IPR020084">
    <property type="entry name" value="NUDIX_hydrolase_CS"/>
</dbReference>
<proteinExistence type="inferred from homology"/>
<evidence type="ECO:0000259" key="4">
    <source>
        <dbReference type="PROSITE" id="PS51462"/>
    </source>
</evidence>
<dbReference type="EMBL" id="QKVK01000009">
    <property type="protein sequence ID" value="PZF75629.1"/>
    <property type="molecule type" value="Genomic_DNA"/>
</dbReference>
<evidence type="ECO:0000256" key="3">
    <source>
        <dbReference type="RuleBase" id="RU003476"/>
    </source>
</evidence>
<dbReference type="PROSITE" id="PS51462">
    <property type="entry name" value="NUDIX"/>
    <property type="match status" value="1"/>
</dbReference>
<comment type="similarity">
    <text evidence="3">Belongs to the Nudix hydrolase family.</text>
</comment>
<dbReference type="Gene3D" id="3.90.79.10">
    <property type="entry name" value="Nucleoside Triphosphate Pyrophosphohydrolase"/>
    <property type="match status" value="1"/>
</dbReference>
<dbReference type="GO" id="GO:0016787">
    <property type="term" value="F:hydrolase activity"/>
    <property type="evidence" value="ECO:0007669"/>
    <property type="project" value="UniProtKB-KW"/>
</dbReference>
<dbReference type="PRINTS" id="PR00502">
    <property type="entry name" value="NUDIXFAMILY"/>
</dbReference>
<comment type="cofactor">
    <cofactor evidence="1">
        <name>Mg(2+)</name>
        <dbReference type="ChEBI" id="CHEBI:18420"/>
    </cofactor>
</comment>
<name>A0A2W2BHI8_9HYPH</name>
<comment type="caution">
    <text evidence="5">The sequence shown here is derived from an EMBL/GenBank/DDBJ whole genome shotgun (WGS) entry which is preliminary data.</text>
</comment>
<dbReference type="PANTHER" id="PTHR43736">
    <property type="entry name" value="ADP-RIBOSE PYROPHOSPHATASE"/>
    <property type="match status" value="1"/>
</dbReference>